<dbReference type="Proteomes" id="UP000597444">
    <property type="component" value="Unassembled WGS sequence"/>
</dbReference>
<keyword evidence="1" id="KW-0812">Transmembrane</keyword>
<dbReference type="AlphaFoldDB" id="A0A8J3IH08"/>
<sequence length="184" mass="19458">MTTWRISEKNTPFSDVLEKLPTISHENDTAIYTRAALLGFVGGLRSLTPFAMLNRTSELDPAPTNTVEQILSSPVTRVVTDVLASGELVGDKLPQIPSRISTGPLLARIGLGALAGMRICHRYQRSLVLGAILGAVAAVAGSYAGYYARSALARITHLPNAALGLLEDGAAFGLGYIAVNDPEK</sequence>
<feature type="transmembrane region" description="Helical" evidence="1">
    <location>
        <begin position="127"/>
        <end position="148"/>
    </location>
</feature>
<comment type="caution">
    <text evidence="3">The sequence shown here is derived from an EMBL/GenBank/DDBJ whole genome shotgun (WGS) entry which is preliminary data.</text>
</comment>
<evidence type="ECO:0000313" key="4">
    <source>
        <dbReference type="Proteomes" id="UP000597444"/>
    </source>
</evidence>
<keyword evidence="1" id="KW-0472">Membrane</keyword>
<keyword evidence="4" id="KW-1185">Reference proteome</keyword>
<dbReference type="EMBL" id="BNJK01000001">
    <property type="protein sequence ID" value="GHO95369.1"/>
    <property type="molecule type" value="Genomic_DNA"/>
</dbReference>
<dbReference type="InterPro" id="IPR025196">
    <property type="entry name" value="DUF4126"/>
</dbReference>
<evidence type="ECO:0000256" key="1">
    <source>
        <dbReference type="SAM" id="Phobius"/>
    </source>
</evidence>
<organism evidence="3 4">
    <name type="scientific">Reticulibacter mediterranei</name>
    <dbReference type="NCBI Taxonomy" id="2778369"/>
    <lineage>
        <taxon>Bacteria</taxon>
        <taxon>Bacillati</taxon>
        <taxon>Chloroflexota</taxon>
        <taxon>Ktedonobacteria</taxon>
        <taxon>Ktedonobacterales</taxon>
        <taxon>Reticulibacteraceae</taxon>
        <taxon>Reticulibacter</taxon>
    </lineage>
</organism>
<dbReference type="RefSeq" id="WP_220206053.1">
    <property type="nucleotide sequence ID" value="NZ_BNJK01000001.1"/>
</dbReference>
<proteinExistence type="predicted"/>
<accession>A0A8J3IH08</accession>
<gene>
    <name evidence="3" type="ORF">KSF_054170</name>
</gene>
<dbReference type="Pfam" id="PF13548">
    <property type="entry name" value="DUF4126"/>
    <property type="match status" value="1"/>
</dbReference>
<name>A0A8J3IH08_9CHLR</name>
<keyword evidence="1" id="KW-1133">Transmembrane helix</keyword>
<reference evidence="3" key="1">
    <citation type="submission" date="2020-10" db="EMBL/GenBank/DDBJ databases">
        <title>Taxonomic study of unclassified bacteria belonging to the class Ktedonobacteria.</title>
        <authorList>
            <person name="Yabe S."/>
            <person name="Wang C.M."/>
            <person name="Zheng Y."/>
            <person name="Sakai Y."/>
            <person name="Cavaletti L."/>
            <person name="Monciardini P."/>
            <person name="Donadio S."/>
        </authorList>
    </citation>
    <scope>NUCLEOTIDE SEQUENCE</scope>
    <source>
        <strain evidence="3">ID150040</strain>
    </source>
</reference>
<feature type="domain" description="DUF4126" evidence="2">
    <location>
        <begin position="38"/>
        <end position="182"/>
    </location>
</feature>
<protein>
    <recommendedName>
        <fullName evidence="2">DUF4126 domain-containing protein</fullName>
    </recommendedName>
</protein>
<evidence type="ECO:0000313" key="3">
    <source>
        <dbReference type="EMBL" id="GHO95369.1"/>
    </source>
</evidence>
<evidence type="ECO:0000259" key="2">
    <source>
        <dbReference type="Pfam" id="PF13548"/>
    </source>
</evidence>